<evidence type="ECO:0000313" key="2">
    <source>
        <dbReference type="Proteomes" id="UP000280834"/>
    </source>
</evidence>
<evidence type="ECO:0000313" key="1">
    <source>
        <dbReference type="EMBL" id="VDO41273.1"/>
    </source>
</evidence>
<sequence length="137" mass="14773">MRRDLRASPASTSGWLASARNHGFAAVGPFNLFVCRCRRVRTRRCIGVRDSLANRFCCRLGVGVFVCGRLLPLRMGSRDGGQFHQLTLKEIIMDLSSITGAVDLAAVGAGILAIGALKVVPEVVRYGAKKVIGFIRG</sequence>
<name>A0A0R3R224_9BILA</name>
<reference evidence="1 2" key="2">
    <citation type="submission" date="2018-11" db="EMBL/GenBank/DDBJ databases">
        <authorList>
            <consortium name="Pathogen Informatics"/>
        </authorList>
    </citation>
    <scope>NUCLEOTIDE SEQUENCE [LARGE SCALE GENOMIC DNA]</scope>
</reference>
<proteinExistence type="predicted"/>
<dbReference type="Proteomes" id="UP000280834">
    <property type="component" value="Unassembled WGS sequence"/>
</dbReference>
<dbReference type="Pfam" id="PF25631">
    <property type="entry name" value="Inovirus_capsid"/>
    <property type="match status" value="1"/>
</dbReference>
<gene>
    <name evidence="1" type="ORF">BTMF_LOCUS12057</name>
</gene>
<dbReference type="InterPro" id="IPR057886">
    <property type="entry name" value="Inovirus_capsid"/>
</dbReference>
<reference evidence="3" key="1">
    <citation type="submission" date="2017-02" db="UniProtKB">
        <authorList>
            <consortium name="WormBaseParasite"/>
        </authorList>
    </citation>
    <scope>IDENTIFICATION</scope>
</reference>
<keyword evidence="2" id="KW-1185">Reference proteome</keyword>
<dbReference type="EMBL" id="UZAG01018842">
    <property type="protein sequence ID" value="VDO41273.1"/>
    <property type="molecule type" value="Genomic_DNA"/>
</dbReference>
<accession>A0A0R3R224</accession>
<organism evidence="3">
    <name type="scientific">Brugia timori</name>
    <dbReference type="NCBI Taxonomy" id="42155"/>
    <lineage>
        <taxon>Eukaryota</taxon>
        <taxon>Metazoa</taxon>
        <taxon>Ecdysozoa</taxon>
        <taxon>Nematoda</taxon>
        <taxon>Chromadorea</taxon>
        <taxon>Rhabditida</taxon>
        <taxon>Spirurina</taxon>
        <taxon>Spiruromorpha</taxon>
        <taxon>Filarioidea</taxon>
        <taxon>Onchocercidae</taxon>
        <taxon>Brugia</taxon>
    </lineage>
</organism>
<dbReference type="AlphaFoldDB" id="A0A0R3R224"/>
<dbReference type="WBParaSite" id="BTMF_0001406401-mRNA-1">
    <property type="protein sequence ID" value="BTMF_0001406401-mRNA-1"/>
    <property type="gene ID" value="BTMF_0001406401"/>
</dbReference>
<evidence type="ECO:0000313" key="3">
    <source>
        <dbReference type="WBParaSite" id="BTMF_0001406401-mRNA-1"/>
    </source>
</evidence>
<protein>
    <submittedName>
        <fullName evidence="3">Phage-related protein</fullName>
    </submittedName>
</protein>